<keyword evidence="14" id="KW-1185">Reference proteome</keyword>
<evidence type="ECO:0000313" key="13">
    <source>
        <dbReference type="EMBL" id="PSJ24996.1"/>
    </source>
</evidence>
<evidence type="ECO:0000256" key="2">
    <source>
        <dbReference type="ARBA" id="ARBA00022670"/>
    </source>
</evidence>
<evidence type="ECO:0000256" key="3">
    <source>
        <dbReference type="ARBA" id="ARBA00022723"/>
    </source>
</evidence>
<dbReference type="Pfam" id="PF01447">
    <property type="entry name" value="Peptidase_M4"/>
    <property type="match status" value="1"/>
</dbReference>
<feature type="active site" description="Proton donor" evidence="8">
    <location>
        <position position="563"/>
    </location>
</feature>
<dbReference type="Proteomes" id="UP000242427">
    <property type="component" value="Unassembled WGS sequence"/>
</dbReference>
<dbReference type="InterPro" id="IPR050728">
    <property type="entry name" value="Zinc_Metalloprotease_M4"/>
</dbReference>
<feature type="region of interest" description="Disordered" evidence="9">
    <location>
        <begin position="60"/>
        <end position="81"/>
    </location>
</feature>
<dbReference type="InterPro" id="IPR011096">
    <property type="entry name" value="FTP_domain"/>
</dbReference>
<feature type="active site" evidence="8">
    <location>
        <position position="472"/>
    </location>
</feature>
<dbReference type="SUPFAM" id="SSF69304">
    <property type="entry name" value="Tricorn protease N-terminal domain"/>
    <property type="match status" value="1"/>
</dbReference>
<keyword evidence="7" id="KW-0482">Metalloprotease</keyword>
<sequence>MALARHAQVPGYTARGDTLPGIRRPGARPGRPRALAAQSGITGAAALISAAALVVSAAPAGAAAPPPPPPGPGPGEVIPGQRTETPALVTGIREGADAAVSAADAARGHLAEKKDRYRIAAPARDLKPVRTTAAGGTETVRLQQKHRGVDVLGGQYVVRMESKGGKRVVTGTSGKYFTGLTADTTPEVDGALAVERAVDATEDRLRAQRPGSGSGKGADEDGKGTAARSLTGTDRGLVVLPKGPGVLTRHVTVRGTDPATGAPVLQEVYVDAKAGYPVLQYSGIKTFRTAGQAAGTTGAPVAAARGARAAADDPGVKGSGVTLGGRTVGLDLARDEAGGAYVMRDHSRMRDSSKNVLATWDARGRSVWETSGAWPEGIKEFASPAPAFGKEATDAGAVDAHWAAGKVYDYYKKVHGRDSLDGRGMTLNSLVGVTAFGGTYANAFWDGSKMVYGIGDAEYRPFSASLDVVGHEMTHGVVENSAELVYAGQSGALNEALADYFGNAVKTDAFGIAMDNPDAGLLGDGLCRTKGPRECAVRDLNDGRNTSKSFLGVGFATDNGGVHLNSTIFSGALWDLREDIDRTLADRIVYKALTEYMTPLDGFTEGRAAVLAAARDLKVSDRELRSVERSFSAHGIVPGWELALGVDSDQLFGRVNTDGSRVGAGGGWWAASKSNETGAEPYSVWAGRTDGTGAPKLISPNDGRYHVNPVTDGRTVVWEAYGRRSVEVLARPLAGGPVKSLRSLRRSMAPLGVEGDVVVMETKGRTVSRYVEYVRLSDRIPVQVVDKPGVTTASPSISHGRIAYTRLDRGWDTGQRTSTVEVFDLATGRTTVVQKLGGYPALGPTGISGNSVYWLAKDDPEAPRTAIRRADLDGTGLTEISPATGPGAVDAADLTASEDAVTVAVAAPVTGPGTFDNATLTKLWQFSADGKQKGRVSCNRGEQLSAAATGARQVVWIDSTTGYSDVVTRTRPAGTCG</sequence>
<gene>
    <name evidence="13" type="ORF">B7P34_30525</name>
</gene>
<evidence type="ECO:0000256" key="7">
    <source>
        <dbReference type="ARBA" id="ARBA00023049"/>
    </source>
</evidence>
<protein>
    <submittedName>
        <fullName evidence="13">Peptidase M4 family protein</fullName>
    </submittedName>
</protein>
<keyword evidence="2" id="KW-0645">Protease</keyword>
<proteinExistence type="inferred from homology"/>
<dbReference type="PANTHER" id="PTHR33794">
    <property type="entry name" value="BACILLOLYSIN"/>
    <property type="match status" value="1"/>
</dbReference>
<dbReference type="GO" id="GO:0046872">
    <property type="term" value="F:metal ion binding"/>
    <property type="evidence" value="ECO:0007669"/>
    <property type="project" value="UniProtKB-KW"/>
</dbReference>
<dbReference type="InterPro" id="IPR001570">
    <property type="entry name" value="Peptidase_M4_C_domain"/>
</dbReference>
<evidence type="ECO:0000256" key="5">
    <source>
        <dbReference type="ARBA" id="ARBA00022801"/>
    </source>
</evidence>
<evidence type="ECO:0000313" key="14">
    <source>
        <dbReference type="Proteomes" id="UP000242427"/>
    </source>
</evidence>
<evidence type="ECO:0000256" key="6">
    <source>
        <dbReference type="ARBA" id="ARBA00022833"/>
    </source>
</evidence>
<keyword evidence="4" id="KW-0732">Signal</keyword>
<name>A0A9X7JJX3_9ACTN</name>
<organism evidence="13 14">
    <name type="scientific">Streptosporangium nondiastaticum</name>
    <dbReference type="NCBI Taxonomy" id="35764"/>
    <lineage>
        <taxon>Bacteria</taxon>
        <taxon>Bacillati</taxon>
        <taxon>Actinomycetota</taxon>
        <taxon>Actinomycetes</taxon>
        <taxon>Streptosporangiales</taxon>
        <taxon>Streptosporangiaceae</taxon>
        <taxon>Streptosporangium</taxon>
    </lineage>
</organism>
<evidence type="ECO:0000256" key="4">
    <source>
        <dbReference type="ARBA" id="ARBA00022729"/>
    </source>
</evidence>
<evidence type="ECO:0000256" key="8">
    <source>
        <dbReference type="PIRSR" id="PIRSR623612-1"/>
    </source>
</evidence>
<evidence type="ECO:0000259" key="10">
    <source>
        <dbReference type="Pfam" id="PF01447"/>
    </source>
</evidence>
<evidence type="ECO:0000256" key="1">
    <source>
        <dbReference type="ARBA" id="ARBA00009388"/>
    </source>
</evidence>
<dbReference type="InterPro" id="IPR013856">
    <property type="entry name" value="Peptidase_M4_domain"/>
</dbReference>
<keyword evidence="3" id="KW-0479">Metal-binding</keyword>
<dbReference type="PRINTS" id="PR00730">
    <property type="entry name" value="THERMOLYSIN"/>
</dbReference>
<feature type="domain" description="FTP" evidence="12">
    <location>
        <begin position="129"/>
        <end position="164"/>
    </location>
</feature>
<feature type="compositionally biased region" description="Pro residues" evidence="9">
    <location>
        <begin position="64"/>
        <end position="73"/>
    </location>
</feature>
<accession>A0A9X7JJX3</accession>
<comment type="similarity">
    <text evidence="1">Belongs to the peptidase M4 family.</text>
</comment>
<dbReference type="EMBL" id="PXWG01000145">
    <property type="protein sequence ID" value="PSJ24996.1"/>
    <property type="molecule type" value="Genomic_DNA"/>
</dbReference>
<dbReference type="InterPro" id="IPR027268">
    <property type="entry name" value="Peptidase_M4/M1_CTD_sf"/>
</dbReference>
<keyword evidence="5" id="KW-0378">Hydrolase</keyword>
<dbReference type="Pfam" id="PF02868">
    <property type="entry name" value="Peptidase_M4_C"/>
    <property type="match status" value="1"/>
</dbReference>
<evidence type="ECO:0000256" key="9">
    <source>
        <dbReference type="SAM" id="MobiDB-lite"/>
    </source>
</evidence>
<dbReference type="AlphaFoldDB" id="A0A9X7JJX3"/>
<evidence type="ECO:0000259" key="11">
    <source>
        <dbReference type="Pfam" id="PF02868"/>
    </source>
</evidence>
<feature type="region of interest" description="Disordered" evidence="9">
    <location>
        <begin position="1"/>
        <end position="33"/>
    </location>
</feature>
<dbReference type="OrthoDB" id="291295at2"/>
<dbReference type="Gene3D" id="1.10.390.10">
    <property type="entry name" value="Neutral Protease Domain 2"/>
    <property type="match status" value="1"/>
</dbReference>
<keyword evidence="6" id="KW-0862">Zinc</keyword>
<feature type="domain" description="Peptidase M4 C-terminal" evidence="11">
    <location>
        <begin position="482"/>
        <end position="636"/>
    </location>
</feature>
<feature type="domain" description="Peptidase M4" evidence="10">
    <location>
        <begin position="318"/>
        <end position="479"/>
    </location>
</feature>
<feature type="compositionally biased region" description="Low complexity" evidence="9">
    <location>
        <begin position="19"/>
        <end position="33"/>
    </location>
</feature>
<evidence type="ECO:0000259" key="12">
    <source>
        <dbReference type="Pfam" id="PF07504"/>
    </source>
</evidence>
<dbReference type="Pfam" id="PF07504">
    <property type="entry name" value="FTP"/>
    <property type="match status" value="1"/>
</dbReference>
<dbReference type="Gene3D" id="3.10.450.490">
    <property type="match status" value="1"/>
</dbReference>
<dbReference type="GO" id="GO:0004222">
    <property type="term" value="F:metalloendopeptidase activity"/>
    <property type="evidence" value="ECO:0007669"/>
    <property type="project" value="InterPro"/>
</dbReference>
<dbReference type="PANTHER" id="PTHR33794:SF1">
    <property type="entry name" value="BACILLOLYSIN"/>
    <property type="match status" value="1"/>
</dbReference>
<dbReference type="GO" id="GO:0006508">
    <property type="term" value="P:proteolysis"/>
    <property type="evidence" value="ECO:0007669"/>
    <property type="project" value="UniProtKB-KW"/>
</dbReference>
<feature type="region of interest" description="Disordered" evidence="9">
    <location>
        <begin position="199"/>
        <end position="235"/>
    </location>
</feature>
<reference evidence="13 14" key="1">
    <citation type="submission" date="2018-03" db="EMBL/GenBank/DDBJ databases">
        <title>Chitinolytic properties of Streptosporangium nondiastaticum TBG75A20.</title>
        <authorList>
            <person name="Gayathri V."/>
            <person name="Shiburaj S."/>
        </authorList>
    </citation>
    <scope>NUCLEOTIDE SEQUENCE [LARGE SCALE GENOMIC DNA]</scope>
    <source>
        <strain evidence="13 14">TBG75A20</strain>
    </source>
</reference>
<dbReference type="Gene3D" id="3.10.170.10">
    <property type="match status" value="1"/>
</dbReference>
<dbReference type="CDD" id="cd09597">
    <property type="entry name" value="M4_TLP"/>
    <property type="match status" value="1"/>
</dbReference>
<comment type="caution">
    <text evidence="13">The sequence shown here is derived from an EMBL/GenBank/DDBJ whole genome shotgun (WGS) entry which is preliminary data.</text>
</comment>
<dbReference type="SUPFAM" id="SSF55486">
    <property type="entry name" value="Metalloproteases ('zincins'), catalytic domain"/>
    <property type="match status" value="1"/>
</dbReference>
<dbReference type="InterPro" id="IPR023612">
    <property type="entry name" value="Peptidase_M4"/>
</dbReference>